<dbReference type="InterPro" id="IPR005123">
    <property type="entry name" value="Oxoglu/Fe-dep_dioxygenase_dom"/>
</dbReference>
<dbReference type="InterPro" id="IPR037151">
    <property type="entry name" value="AlkB-like_sf"/>
</dbReference>
<dbReference type="PANTHER" id="PTHR16557">
    <property type="entry name" value="ALKYLATED DNA REPAIR PROTEIN ALKB-RELATED"/>
    <property type="match status" value="1"/>
</dbReference>
<dbReference type="PANTHER" id="PTHR16557:SF2">
    <property type="entry name" value="NUCLEIC ACID DIOXYGENASE ALKBH1"/>
    <property type="match status" value="1"/>
</dbReference>
<feature type="domain" description="Fe2OG dioxygenase" evidence="10">
    <location>
        <begin position="235"/>
        <end position="360"/>
    </location>
</feature>
<keyword evidence="3 9" id="KW-0479">Metal-binding</keyword>
<evidence type="ECO:0000313" key="12">
    <source>
        <dbReference type="Proteomes" id="UP001143548"/>
    </source>
</evidence>
<evidence type="ECO:0000256" key="3">
    <source>
        <dbReference type="ARBA" id="ARBA00022723"/>
    </source>
</evidence>
<reference evidence="11" key="1">
    <citation type="submission" date="2022-07" db="EMBL/GenBank/DDBJ databases">
        <title>Taxonomy of Aspergillus series Nigri: significant species reduction supported by multi-species coalescent approaches.</title>
        <authorList>
            <person name="Bian C."/>
            <person name="Kusuya Y."/>
            <person name="Sklenar F."/>
            <person name="D'hooge E."/>
            <person name="Yaguchi T."/>
            <person name="Takahashi H."/>
            <person name="Hubka V."/>
        </authorList>
    </citation>
    <scope>NUCLEOTIDE SEQUENCE</scope>
    <source>
        <strain evidence="11">CBS 733.88</strain>
    </source>
</reference>
<organism evidence="11 12">
    <name type="scientific">Aspergillus brasiliensis</name>
    <dbReference type="NCBI Taxonomy" id="319629"/>
    <lineage>
        <taxon>Eukaryota</taxon>
        <taxon>Fungi</taxon>
        <taxon>Dikarya</taxon>
        <taxon>Ascomycota</taxon>
        <taxon>Pezizomycotina</taxon>
        <taxon>Eurotiomycetes</taxon>
        <taxon>Eurotiomycetidae</taxon>
        <taxon>Eurotiales</taxon>
        <taxon>Aspergillaceae</taxon>
        <taxon>Aspergillus</taxon>
        <taxon>Aspergillus subgen. Circumdati</taxon>
    </lineage>
</organism>
<proteinExistence type="inferred from homology"/>
<keyword evidence="5" id="KW-0560">Oxidoreductase</keyword>
<dbReference type="AlphaFoldDB" id="A0A9W6DQT9"/>
<evidence type="ECO:0000256" key="1">
    <source>
        <dbReference type="ARBA" id="ARBA00007879"/>
    </source>
</evidence>
<comment type="similarity">
    <text evidence="1">Belongs to the alkB family.</text>
</comment>
<gene>
    <name evidence="11" type="ORF">AbraCBS73388_001189</name>
</gene>
<dbReference type="Gene3D" id="2.60.120.590">
    <property type="entry name" value="Alpha-ketoglutarate-dependent dioxygenase AlkB-like"/>
    <property type="match status" value="1"/>
</dbReference>
<evidence type="ECO:0000256" key="8">
    <source>
        <dbReference type="ARBA" id="ARBA00047565"/>
    </source>
</evidence>
<dbReference type="EC" id="1.14.11.53" evidence="2"/>
<evidence type="ECO:0000256" key="2">
    <source>
        <dbReference type="ARBA" id="ARBA00012931"/>
    </source>
</evidence>
<evidence type="ECO:0000259" key="10">
    <source>
        <dbReference type="PROSITE" id="PS51471"/>
    </source>
</evidence>
<accession>A0A9W6DQT9</accession>
<dbReference type="Proteomes" id="UP001143548">
    <property type="component" value="Unassembled WGS sequence"/>
</dbReference>
<dbReference type="PROSITE" id="PS51471">
    <property type="entry name" value="FE2OG_OXY"/>
    <property type="match status" value="1"/>
</dbReference>
<keyword evidence="6 9" id="KW-0408">Iron</keyword>
<name>A0A9W6DQT9_9EURO</name>
<dbReference type="FunFam" id="2.60.120.590:FF:000014">
    <property type="entry name" value="Oxidoreductase, 2OG-Fe(II) oxygenase family family"/>
    <property type="match status" value="1"/>
</dbReference>
<keyword evidence="7" id="KW-0843">Virulence</keyword>
<feature type="binding site" evidence="9">
    <location>
        <position position="256"/>
    </location>
    <ligand>
        <name>Fe cation</name>
        <dbReference type="ChEBI" id="CHEBI:24875"/>
        <note>catalytic</note>
    </ligand>
</feature>
<feature type="binding site" evidence="9">
    <location>
        <position position="310"/>
    </location>
    <ligand>
        <name>Fe cation</name>
        <dbReference type="ChEBI" id="CHEBI:24875"/>
        <note>catalytic</note>
    </ligand>
</feature>
<dbReference type="Pfam" id="PF13532">
    <property type="entry name" value="2OG-FeII_Oxy_2"/>
    <property type="match status" value="1"/>
</dbReference>
<evidence type="ECO:0000256" key="6">
    <source>
        <dbReference type="ARBA" id="ARBA00023004"/>
    </source>
</evidence>
<protein>
    <recommendedName>
        <fullName evidence="2">mRNA N(6)-methyladenine demethylase</fullName>
        <ecNumber evidence="2">1.14.11.53</ecNumber>
    </recommendedName>
</protein>
<evidence type="ECO:0000256" key="9">
    <source>
        <dbReference type="PIRSR" id="PIRSR604574-2"/>
    </source>
</evidence>
<comment type="catalytic activity">
    <reaction evidence="8">
        <text>an N(6)-methyladenosine in mRNA + 2-oxoglutarate + O2 = an adenosine in mRNA + formaldehyde + succinate + CO2</text>
        <dbReference type="Rhea" id="RHEA:49520"/>
        <dbReference type="Rhea" id="RHEA-COMP:12414"/>
        <dbReference type="Rhea" id="RHEA-COMP:12417"/>
        <dbReference type="ChEBI" id="CHEBI:15379"/>
        <dbReference type="ChEBI" id="CHEBI:16526"/>
        <dbReference type="ChEBI" id="CHEBI:16810"/>
        <dbReference type="ChEBI" id="CHEBI:16842"/>
        <dbReference type="ChEBI" id="CHEBI:30031"/>
        <dbReference type="ChEBI" id="CHEBI:74411"/>
        <dbReference type="ChEBI" id="CHEBI:74449"/>
        <dbReference type="EC" id="1.14.11.53"/>
    </reaction>
    <physiologicalReaction direction="left-to-right" evidence="8">
        <dbReference type="Rhea" id="RHEA:49521"/>
    </physiologicalReaction>
</comment>
<dbReference type="GO" id="GO:0005737">
    <property type="term" value="C:cytoplasm"/>
    <property type="evidence" value="ECO:0007669"/>
    <property type="project" value="TreeGrafter"/>
</dbReference>
<feature type="binding site" evidence="9">
    <location>
        <position position="258"/>
    </location>
    <ligand>
        <name>Fe cation</name>
        <dbReference type="ChEBI" id="CHEBI:24875"/>
        <note>catalytic</note>
    </ligand>
</feature>
<sequence>MPHIKDLNAHERPPDGIKQRYKQYQKSTLTEIESDDSIIDLQSLDPQNLPEEISLTQWISSADFEPVFSQFLGTNQDLQGTLPAKDVPVFSHRAISGLQVIPSLLPPAVQVEMLSRLFHRDLSNPRHQTNLHLHYDITYPSAVNNGAAECDEAVSADISPVGGYPPSFFGDDPARVIEPKDPNVHKSLTVQSILNRKLRWVTLGGQYDWTAKVYPLERPPDFPGDIAKLLHAMFPATEAQAAILNVYSAGDHLSPHRDVSEECDVGLISISFGCDGLFLISHDDGEHCEIIRLRSGDAVYMDGTSRFAWHAVPKIVPNTCPEWLANWPSSPHDGATTTQYDAWKGWVSGKRVNLNVRQMELAKPRD</sequence>
<dbReference type="InterPro" id="IPR027450">
    <property type="entry name" value="AlkB-like"/>
</dbReference>
<dbReference type="InterPro" id="IPR004574">
    <property type="entry name" value="Alkb"/>
</dbReference>
<dbReference type="GO" id="GO:0046872">
    <property type="term" value="F:metal ion binding"/>
    <property type="evidence" value="ECO:0007669"/>
    <property type="project" value="UniProtKB-KW"/>
</dbReference>
<comment type="caution">
    <text evidence="11">The sequence shown here is derived from an EMBL/GenBank/DDBJ whole genome shotgun (WGS) entry which is preliminary data.</text>
</comment>
<evidence type="ECO:0000313" key="11">
    <source>
        <dbReference type="EMBL" id="GKZ25548.1"/>
    </source>
</evidence>
<comment type="cofactor">
    <cofactor evidence="9">
        <name>Fe(2+)</name>
        <dbReference type="ChEBI" id="CHEBI:29033"/>
    </cofactor>
    <text evidence="9">Binds 1 Fe(2+) ion per subunit.</text>
</comment>
<evidence type="ECO:0000256" key="7">
    <source>
        <dbReference type="ARBA" id="ARBA00023026"/>
    </source>
</evidence>
<dbReference type="GO" id="GO:0005634">
    <property type="term" value="C:nucleus"/>
    <property type="evidence" value="ECO:0007669"/>
    <property type="project" value="TreeGrafter"/>
</dbReference>
<evidence type="ECO:0000256" key="5">
    <source>
        <dbReference type="ARBA" id="ARBA00023002"/>
    </source>
</evidence>
<keyword evidence="4" id="KW-0223">Dioxygenase</keyword>
<evidence type="ECO:0000256" key="4">
    <source>
        <dbReference type="ARBA" id="ARBA00022964"/>
    </source>
</evidence>
<dbReference type="SUPFAM" id="SSF51197">
    <property type="entry name" value="Clavaminate synthase-like"/>
    <property type="match status" value="1"/>
</dbReference>
<dbReference type="EMBL" id="BROQ01000114">
    <property type="protein sequence ID" value="GKZ25548.1"/>
    <property type="molecule type" value="Genomic_DNA"/>
</dbReference>
<dbReference type="GO" id="GO:1990931">
    <property type="term" value="F:mRNA N6-methyladenosine dioxygenase activity"/>
    <property type="evidence" value="ECO:0007669"/>
    <property type="project" value="UniProtKB-EC"/>
</dbReference>